<dbReference type="PATRIC" id="fig|445709.3.peg.3841"/>
<dbReference type="PANTHER" id="PTHR40278:SF1">
    <property type="entry name" value="DNA UTILIZATION PROTEIN HOFN"/>
    <property type="match status" value="1"/>
</dbReference>
<dbReference type="KEGG" id="ptx:ABW99_18245"/>
<gene>
    <name evidence="2" type="ORF">ABW99_18245</name>
</gene>
<dbReference type="Pfam" id="PF05137">
    <property type="entry name" value="PilN"/>
    <property type="match status" value="1"/>
</dbReference>
<name>A0A0G3ERZ1_9BURK</name>
<dbReference type="STRING" id="445709.ABW99_18245"/>
<evidence type="ECO:0000313" key="3">
    <source>
        <dbReference type="Proteomes" id="UP000036700"/>
    </source>
</evidence>
<reference evidence="3" key="1">
    <citation type="submission" date="2015-06" db="EMBL/GenBank/DDBJ databases">
        <authorList>
            <person name="Lim Y.L."/>
            <person name="Ee R."/>
            <person name="Yong D."/>
            <person name="How K.Y."/>
            <person name="Yin W.F."/>
            <person name="Chan K.G."/>
        </authorList>
    </citation>
    <scope>NUCLEOTIDE SEQUENCE [LARGE SCALE GENOMIC DNA]</scope>
    <source>
        <strain evidence="3">DSM 25325</strain>
    </source>
</reference>
<dbReference type="InterPro" id="IPR007813">
    <property type="entry name" value="PilN"/>
</dbReference>
<protein>
    <recommendedName>
        <fullName evidence="4">Fimbrial assembly protein</fullName>
    </recommendedName>
</protein>
<dbReference type="Proteomes" id="UP000036700">
    <property type="component" value="Chromosome"/>
</dbReference>
<dbReference type="EMBL" id="CP011568">
    <property type="protein sequence ID" value="AKJ69858.1"/>
    <property type="molecule type" value="Genomic_DNA"/>
</dbReference>
<feature type="region of interest" description="Disordered" evidence="1">
    <location>
        <begin position="192"/>
        <end position="212"/>
    </location>
</feature>
<proteinExistence type="predicted"/>
<keyword evidence="3" id="KW-1185">Reference proteome</keyword>
<evidence type="ECO:0000313" key="2">
    <source>
        <dbReference type="EMBL" id="AKJ69858.1"/>
    </source>
</evidence>
<evidence type="ECO:0008006" key="4">
    <source>
        <dbReference type="Google" id="ProtNLM"/>
    </source>
</evidence>
<evidence type="ECO:0000256" key="1">
    <source>
        <dbReference type="SAM" id="MobiDB-lite"/>
    </source>
</evidence>
<dbReference type="AlphaFoldDB" id="A0A0G3ERZ1"/>
<dbReference type="OrthoDB" id="5296173at2"/>
<organism evidence="2 3">
    <name type="scientific">Pandoraea thiooxydans</name>
    <dbReference type="NCBI Taxonomy" id="445709"/>
    <lineage>
        <taxon>Bacteria</taxon>
        <taxon>Pseudomonadati</taxon>
        <taxon>Pseudomonadota</taxon>
        <taxon>Betaproteobacteria</taxon>
        <taxon>Burkholderiales</taxon>
        <taxon>Burkholderiaceae</taxon>
        <taxon>Pandoraea</taxon>
    </lineage>
</organism>
<sequence>MRSADLLPSRAQRRAMRSRSLRRILLISAASGLAVSAAAWAVLERRIVRQDLRNEFVSEALAALQPSLRERLRIEKSIEQYEQQVGRLQRLTGQQPPWGVILTDLAKITPPTVHLQAMRYQDGRLILSGRADAQAAILQYRRQLADLLWGSDTSLVETKAVVDATDSSRFAFEIHILVKPLAPGHTDAGASLVSSPDVEPANSGRVDRLAVS</sequence>
<dbReference type="PANTHER" id="PTHR40278">
    <property type="entry name" value="DNA UTILIZATION PROTEIN HOFN"/>
    <property type="match status" value="1"/>
</dbReference>
<accession>A0A0G3ERZ1</accession>
<dbReference type="InterPro" id="IPR052534">
    <property type="entry name" value="Extracell_DNA_Util/SecSys_Comp"/>
</dbReference>